<organism evidence="11 12">
    <name type="scientific">Edwardsiella anguillarum ET080813</name>
    <dbReference type="NCBI Taxonomy" id="667120"/>
    <lineage>
        <taxon>Bacteria</taxon>
        <taxon>Pseudomonadati</taxon>
        <taxon>Pseudomonadota</taxon>
        <taxon>Gammaproteobacteria</taxon>
        <taxon>Enterobacterales</taxon>
        <taxon>Hafniaceae</taxon>
        <taxon>Edwardsiella</taxon>
    </lineage>
</organism>
<evidence type="ECO:0000256" key="4">
    <source>
        <dbReference type="ARBA" id="ARBA00022475"/>
    </source>
</evidence>
<dbReference type="PANTHER" id="PTHR23515">
    <property type="entry name" value="HIGH-AFFINITY NITRATE TRANSPORTER 2.3"/>
    <property type="match status" value="1"/>
</dbReference>
<name>A0A076LPA0_9GAMM</name>
<accession>A0A076LPA0</accession>
<feature type="transmembrane region" description="Helical" evidence="10">
    <location>
        <begin position="404"/>
        <end position="427"/>
    </location>
</feature>
<dbReference type="GO" id="GO:0005886">
    <property type="term" value="C:plasma membrane"/>
    <property type="evidence" value="ECO:0007669"/>
    <property type="project" value="UniProtKB-SubCell"/>
</dbReference>
<comment type="similarity">
    <text evidence="2 10">Belongs to the major facilitator superfamily. Nitrate/nitrite porter (TC 2.A.1.8) family.</text>
</comment>
<dbReference type="EMBL" id="CP006664">
    <property type="protein sequence ID" value="AIJ08453.1"/>
    <property type="molecule type" value="Genomic_DNA"/>
</dbReference>
<dbReference type="GO" id="GO:0015113">
    <property type="term" value="F:nitrite transmembrane transporter activity"/>
    <property type="evidence" value="ECO:0007669"/>
    <property type="project" value="InterPro"/>
</dbReference>
<feature type="transmembrane region" description="Helical" evidence="10">
    <location>
        <begin position="261"/>
        <end position="284"/>
    </location>
</feature>
<protein>
    <recommendedName>
        <fullName evidence="10">Nitrate/nitrite transporter</fullName>
    </recommendedName>
</protein>
<dbReference type="GO" id="GO:0015112">
    <property type="term" value="F:nitrate transmembrane transporter activity"/>
    <property type="evidence" value="ECO:0007669"/>
    <property type="project" value="UniProtKB-UniRule"/>
</dbReference>
<keyword evidence="6 10" id="KW-0812">Transmembrane</keyword>
<feature type="transmembrane region" description="Helical" evidence="10">
    <location>
        <begin position="184"/>
        <end position="204"/>
    </location>
</feature>
<evidence type="ECO:0000256" key="6">
    <source>
        <dbReference type="ARBA" id="ARBA00022692"/>
    </source>
</evidence>
<feature type="transmembrane region" description="Helical" evidence="10">
    <location>
        <begin position="136"/>
        <end position="164"/>
    </location>
</feature>
<reference evidence="11 12" key="1">
    <citation type="journal article" date="2012" name="PLoS ONE">
        <title>Edwardsiella comparative phylogenomics reveal the new intra/inter-species taxonomic relationships, virulence evolution and niche adaptation mechanisms.</title>
        <authorList>
            <person name="Yang M."/>
            <person name="Lv Y."/>
            <person name="Xiao J."/>
            <person name="Wu H."/>
            <person name="Zheng H."/>
            <person name="Liu Q."/>
            <person name="Zhang Y."/>
            <person name="Wang Q."/>
        </authorList>
    </citation>
    <scope>NUCLEOTIDE SEQUENCE [LARGE SCALE GENOMIC DNA]</scope>
    <source>
        <strain evidence="12">080813</strain>
    </source>
</reference>
<keyword evidence="7 10" id="KW-1133">Transmembrane helix</keyword>
<feature type="transmembrane region" description="Helical" evidence="10">
    <location>
        <begin position="44"/>
        <end position="68"/>
    </location>
</feature>
<sequence length="467" mass="51043">MQKKGVDMSNQPLESQNARVLKNWDPEDENFWKATGNSIAKRNLWVSVFCLVLAFCIWMVFSSVVIKLNHIGFNFTTNQLFWLAALPSISGAILRIPFSFVVPIFGGRRWTTISTALLLIPSVWLGCAIQDPQTSFYSFACIAILCGIGGGNFASSMANISFFFPKRLQGYGLGINGGLGDGGIGVVQLCVPLVIGIGLFGSLGGAPQHVDHNTMIWLQNAAFLWVPFIIIACLLSWFMMNDIAGMQSSLSSQFVILGKKDTWITSLIYLATFGSFVGFSAGFALLTKTQFPDIDIIDYAFVGPLLGAIARPIGGRLSDKFSGYRITQVAFFFMIIFSLLIVPTLPSERSSGSFILFYIVFMGLFIFTNLGSGSSFQLISQIFHQKSAQEAQQQGMQGKHVEQYADVMSSAALGFTSAIGAFGGFIIPKTFGSAITLTHSVLLPLVCFSVFYLLCMGVTWLSYGRHH</sequence>
<evidence type="ECO:0000256" key="10">
    <source>
        <dbReference type="RuleBase" id="RU366033"/>
    </source>
</evidence>
<dbReference type="KEGG" id="ete:ETEE_2008"/>
<feature type="transmembrane region" description="Helical" evidence="10">
    <location>
        <begin position="439"/>
        <end position="463"/>
    </location>
</feature>
<gene>
    <name evidence="11" type="ORF">ETEE_2008</name>
</gene>
<keyword evidence="8 10" id="KW-0534">Nitrate assimilation</keyword>
<feature type="transmembrane region" description="Helical" evidence="10">
    <location>
        <begin position="296"/>
        <end position="314"/>
    </location>
</feature>
<dbReference type="InterPro" id="IPR036259">
    <property type="entry name" value="MFS_trans_sf"/>
</dbReference>
<dbReference type="GO" id="GO:0042128">
    <property type="term" value="P:nitrate assimilation"/>
    <property type="evidence" value="ECO:0007669"/>
    <property type="project" value="UniProtKB-UniRule"/>
</dbReference>
<dbReference type="AlphaFoldDB" id="A0A076LPA0"/>
<dbReference type="InterPro" id="IPR044772">
    <property type="entry name" value="NO3_transporter"/>
</dbReference>
<evidence type="ECO:0000256" key="1">
    <source>
        <dbReference type="ARBA" id="ARBA00004429"/>
    </source>
</evidence>
<feature type="transmembrane region" description="Helical" evidence="10">
    <location>
        <begin position="110"/>
        <end position="130"/>
    </location>
</feature>
<dbReference type="HOGENOM" id="CLU_033198_1_0_6"/>
<keyword evidence="9 10" id="KW-0472">Membrane</keyword>
<dbReference type="InterPro" id="IPR011701">
    <property type="entry name" value="MFS"/>
</dbReference>
<dbReference type="CDD" id="cd17341">
    <property type="entry name" value="MFS_NRT2_like"/>
    <property type="match status" value="1"/>
</dbReference>
<evidence type="ECO:0000256" key="8">
    <source>
        <dbReference type="ARBA" id="ARBA00023063"/>
    </source>
</evidence>
<evidence type="ECO:0000256" key="9">
    <source>
        <dbReference type="ARBA" id="ARBA00023136"/>
    </source>
</evidence>
<evidence type="ECO:0000313" key="11">
    <source>
        <dbReference type="EMBL" id="AIJ08453.1"/>
    </source>
</evidence>
<dbReference type="FunFam" id="1.20.1250.20:FF:000024">
    <property type="entry name" value="Nitrite extrusion protein NarK"/>
    <property type="match status" value="1"/>
</dbReference>
<feature type="transmembrane region" description="Helical" evidence="10">
    <location>
        <begin position="80"/>
        <end position="98"/>
    </location>
</feature>
<comment type="subcellular location">
    <subcellularLocation>
        <location evidence="1">Cell inner membrane</location>
        <topology evidence="1">Multi-pass membrane protein</topology>
    </subcellularLocation>
    <subcellularLocation>
        <location evidence="10">Cell membrane</location>
        <topology evidence="10">Multi-pass membrane protein</topology>
    </subcellularLocation>
</comment>
<proteinExistence type="inferred from homology"/>
<feature type="transmembrane region" description="Helical" evidence="10">
    <location>
        <begin position="326"/>
        <end position="343"/>
    </location>
</feature>
<dbReference type="InterPro" id="IPR004737">
    <property type="entry name" value="NO3_transporter_NarK/NarU-like"/>
</dbReference>
<evidence type="ECO:0000256" key="7">
    <source>
        <dbReference type="ARBA" id="ARBA00022989"/>
    </source>
</evidence>
<evidence type="ECO:0000256" key="5">
    <source>
        <dbReference type="ARBA" id="ARBA00022519"/>
    </source>
</evidence>
<evidence type="ECO:0000256" key="2">
    <source>
        <dbReference type="ARBA" id="ARBA00008432"/>
    </source>
</evidence>
<feature type="transmembrane region" description="Helical" evidence="10">
    <location>
        <begin position="216"/>
        <end position="240"/>
    </location>
</feature>
<dbReference type="Gene3D" id="1.20.1250.20">
    <property type="entry name" value="MFS general substrate transporter like domains"/>
    <property type="match status" value="1"/>
</dbReference>
<dbReference type="Proteomes" id="UP000028681">
    <property type="component" value="Chromosome"/>
</dbReference>
<evidence type="ECO:0000256" key="3">
    <source>
        <dbReference type="ARBA" id="ARBA00022448"/>
    </source>
</evidence>
<dbReference type="SUPFAM" id="SSF103473">
    <property type="entry name" value="MFS general substrate transporter"/>
    <property type="match status" value="1"/>
</dbReference>
<keyword evidence="3 10" id="KW-0813">Transport</keyword>
<feature type="transmembrane region" description="Helical" evidence="10">
    <location>
        <begin position="355"/>
        <end position="383"/>
    </location>
</feature>
<dbReference type="Pfam" id="PF07690">
    <property type="entry name" value="MFS_1"/>
    <property type="match status" value="1"/>
</dbReference>
<dbReference type="NCBIfam" id="TIGR00886">
    <property type="entry name" value="2A0108"/>
    <property type="match status" value="1"/>
</dbReference>
<keyword evidence="4 10" id="KW-1003">Cell membrane</keyword>
<evidence type="ECO:0000313" key="12">
    <source>
        <dbReference type="Proteomes" id="UP000028681"/>
    </source>
</evidence>
<dbReference type="GO" id="GO:0015291">
    <property type="term" value="F:secondary active transmembrane transporter activity"/>
    <property type="evidence" value="ECO:0007669"/>
    <property type="project" value="UniProtKB-ARBA"/>
</dbReference>
<keyword evidence="5" id="KW-0997">Cell inner membrane</keyword>